<dbReference type="CDD" id="cd04301">
    <property type="entry name" value="NAT_SF"/>
    <property type="match status" value="1"/>
</dbReference>
<dbReference type="Proteomes" id="UP000069697">
    <property type="component" value="Unassembled WGS sequence"/>
</dbReference>
<comment type="caution">
    <text evidence="2">The sequence shown here is derived from an EMBL/GenBank/DDBJ whole genome shotgun (WGS) entry which is preliminary data.</text>
</comment>
<name>A0A100VLF8_PAEAM</name>
<dbReference type="EMBL" id="BCNV01000001">
    <property type="protein sequence ID" value="GAS82051.1"/>
    <property type="molecule type" value="Genomic_DNA"/>
</dbReference>
<protein>
    <recommendedName>
        <fullName evidence="1">N-acetyltransferase domain-containing protein</fullName>
    </recommendedName>
</protein>
<dbReference type="InterPro" id="IPR000182">
    <property type="entry name" value="GNAT_dom"/>
</dbReference>
<dbReference type="RefSeq" id="WP_062834663.1">
    <property type="nucleotide sequence ID" value="NZ_BCNV01000001.1"/>
</dbReference>
<reference evidence="2 3" key="1">
    <citation type="journal article" date="2016" name="Genome Announc.">
        <title>Draft Genome Sequence of Paenibacillus amylolyticus Heshi-A3, Isolated from Fermented Rice Bran in a Japanese Fermented Seafood Dish.</title>
        <authorList>
            <person name="Akuzawa S."/>
            <person name="Nagaoka J."/>
            <person name="Kanekatsu M."/>
            <person name="Kubota E."/>
            <person name="Ohtake R."/>
            <person name="Suzuki T."/>
            <person name="Kanesaki Y."/>
        </authorList>
    </citation>
    <scope>NUCLEOTIDE SEQUENCE [LARGE SCALE GENOMIC DNA]</scope>
    <source>
        <strain evidence="2 3">Heshi-A3</strain>
    </source>
</reference>
<dbReference type="Gene3D" id="3.40.630.30">
    <property type="match status" value="1"/>
</dbReference>
<evidence type="ECO:0000313" key="2">
    <source>
        <dbReference type="EMBL" id="GAS82051.1"/>
    </source>
</evidence>
<dbReference type="GO" id="GO:0016747">
    <property type="term" value="F:acyltransferase activity, transferring groups other than amino-acyl groups"/>
    <property type="evidence" value="ECO:0007669"/>
    <property type="project" value="InterPro"/>
</dbReference>
<reference evidence="3" key="2">
    <citation type="submission" date="2016-01" db="EMBL/GenBank/DDBJ databases">
        <title>Draft Genome Sequence of Paenibacillus amylolyticus Heshi-A3 that Was Isolated from Fermented Rice Bran with Aging Salted Mackerel, Which Was Named Heshiko as Traditional Fermented Seafood in Japan.</title>
        <authorList>
            <person name="Akuzawa S."/>
            <person name="Nakagawa J."/>
            <person name="Kanekatsu T."/>
            <person name="Kubota E."/>
            <person name="Ohtake R."/>
            <person name="Suzuki T."/>
            <person name="Kanesaki Y."/>
        </authorList>
    </citation>
    <scope>NUCLEOTIDE SEQUENCE [LARGE SCALE GENOMIC DNA]</scope>
    <source>
        <strain evidence="3">Heshi-A3</strain>
    </source>
</reference>
<accession>A0A100VLF8</accession>
<gene>
    <name evidence="2" type="ORF">PAHA3_2125</name>
</gene>
<organism evidence="2 3">
    <name type="scientific">Paenibacillus amylolyticus</name>
    <dbReference type="NCBI Taxonomy" id="1451"/>
    <lineage>
        <taxon>Bacteria</taxon>
        <taxon>Bacillati</taxon>
        <taxon>Bacillota</taxon>
        <taxon>Bacilli</taxon>
        <taxon>Bacillales</taxon>
        <taxon>Paenibacillaceae</taxon>
        <taxon>Paenibacillus</taxon>
    </lineage>
</organism>
<feature type="domain" description="N-acetyltransferase" evidence="1">
    <location>
        <begin position="128"/>
        <end position="168"/>
    </location>
</feature>
<dbReference type="AlphaFoldDB" id="A0A100VLF8"/>
<evidence type="ECO:0000259" key="1">
    <source>
        <dbReference type="Pfam" id="PF00583"/>
    </source>
</evidence>
<dbReference type="Pfam" id="PF00583">
    <property type="entry name" value="Acetyltransf_1"/>
    <property type="match status" value="1"/>
</dbReference>
<sequence>MKNTFAMEQKDIDVVARMAYEFWGDTLKDETDEFKHFITEYSIRVDQVNYDYSYGYADPEPVAFLLVAKPYDNEHADEWYDEHVKHFSDREQKIAQEYQEYFTENAKALTKHMQPGDLKIGFLISTQQGCGSILMNHLEKICRREGGKTIYLWTDTTCNYAYYDKNGFEKVDECVHDLSDDDVLTTMIYRKVIPAA</sequence>
<evidence type="ECO:0000313" key="3">
    <source>
        <dbReference type="Proteomes" id="UP000069697"/>
    </source>
</evidence>
<dbReference type="InterPro" id="IPR016181">
    <property type="entry name" value="Acyl_CoA_acyltransferase"/>
</dbReference>
<proteinExistence type="predicted"/>
<dbReference type="SUPFAM" id="SSF55729">
    <property type="entry name" value="Acyl-CoA N-acyltransferases (Nat)"/>
    <property type="match status" value="1"/>
</dbReference>